<feature type="signal peptide" evidence="2">
    <location>
        <begin position="1"/>
        <end position="23"/>
    </location>
</feature>
<dbReference type="Proteomes" id="UP000306918">
    <property type="component" value="Unassembled WGS sequence"/>
</dbReference>
<accession>A0A4V4H023</accession>
<dbReference type="InterPro" id="IPR023996">
    <property type="entry name" value="TonB-dep_OMP_SusC/RagA"/>
</dbReference>
<evidence type="ECO:0000313" key="6">
    <source>
        <dbReference type="Proteomes" id="UP000306918"/>
    </source>
</evidence>
<keyword evidence="2" id="KW-0732">Signal</keyword>
<dbReference type="AlphaFoldDB" id="A0A4V4H023"/>
<dbReference type="EMBL" id="STFF01000007">
    <property type="protein sequence ID" value="THU34926.1"/>
    <property type="molecule type" value="Genomic_DNA"/>
</dbReference>
<dbReference type="NCBIfam" id="TIGR04057">
    <property type="entry name" value="SusC_RagA_signa"/>
    <property type="match status" value="1"/>
</dbReference>
<feature type="domain" description="TonB-dependent receptor plug" evidence="4">
    <location>
        <begin position="83"/>
        <end position="177"/>
    </location>
</feature>
<dbReference type="InterPro" id="IPR012910">
    <property type="entry name" value="Plug_dom"/>
</dbReference>
<dbReference type="Pfam" id="PF00593">
    <property type="entry name" value="TonB_dep_Rec_b-barrel"/>
    <property type="match status" value="1"/>
</dbReference>
<dbReference type="InterPro" id="IPR037066">
    <property type="entry name" value="Plug_dom_sf"/>
</dbReference>
<protein>
    <submittedName>
        <fullName evidence="5">SusC/RagA family TonB-linked outer membrane protein</fullName>
    </submittedName>
</protein>
<dbReference type="Pfam" id="PF07715">
    <property type="entry name" value="Plug"/>
    <property type="match status" value="1"/>
</dbReference>
<sequence>MKLIFIRFMFFCGILLLTCSSKAVPRKTTTDPCHAGWLAQKYTGTVFDTNSPVATLVKDSLVPLKNPQPVQLPYVTVPQQLAVASTDAVYNSDLLKSPVTSFGNALACRMAGLHTLQFSGLPGSDGASFNVRGQTPVIIVDGVVTGLTQYDLEEIESVTVLKDASAMAMLGVRGSNGAILVTTKKGIEAKPLVSLTVQTATQQPLGYPKAVNAYDYARLRNEALRNDGIDSANSGLYYSQTALDAYKNHSDPYNYPDVNYWKEVTKNSSMLNRYTLSTRGGNRFAKYFVSLEHVNQSGFFKTVDSNTYNTNNNFKSYIIRSNVDVNITPKLTGGIYLLGRIQNANEPGATTSLILGNILITPANAYPVLNENGSLGGSQIYQNNIWAQTVASGYRQNYKRDVLVNVYLKRTLDELLPGLWIKAKVAYYGSLSESIYRGKSFAVYQKNGSSYTQFGANGTQGNSNGIDYQGRLDYEEFSAGYDKTINEDHGLNAIVLVNRDNSSNGYDLPYTITGTSGRIAYNYKGRYMVEGSWGINGSNRYPDNGNTKRGVFPAIGLGWNIDQEAFMANVPFVSALKLYGSYGRTGWDRPGYFVYYPRFLDGPGYYFGTSAGGATTITEGTLANPNITFQKANKLNIGLSGHMLKDQLAFKVEYYRNNYYDILMQRGNNSTLLGNEYPDENIGKNRYFGWEGQVSWRQTGNKLQYFIAANASTIGSKVLYADEVNRPYEWMKRTGQPVSQRFGYIAEGLYQSQDEINTRATTVGYKPQLGDIKYKDLNADGIINQNDQAAMGTTKPLFFYGISFGVSWKGFDISAVLQGVQNYQVYLGGNYYWAFPDNGLGQAWSENLGRWTPDNAAGATYPRLSYGINTNNHATSSYWLRNNNFIRLKNAEIGYSLPQSLISKIRLQTVRVFANGYNLLTWAASDFSDRDPEAYFGSYPVQRLVNFGINIKF</sequence>
<dbReference type="InterPro" id="IPR023997">
    <property type="entry name" value="TonB-dep_OMP_SusC/RagA_CS"/>
</dbReference>
<comment type="subcellular location">
    <subcellularLocation>
        <location evidence="1">Cell outer membrane</location>
    </subcellularLocation>
</comment>
<evidence type="ECO:0000256" key="1">
    <source>
        <dbReference type="RuleBase" id="RU003357"/>
    </source>
</evidence>
<evidence type="ECO:0000259" key="4">
    <source>
        <dbReference type="Pfam" id="PF07715"/>
    </source>
</evidence>
<keyword evidence="1" id="KW-0472">Membrane</keyword>
<dbReference type="Gene3D" id="2.170.130.10">
    <property type="entry name" value="TonB-dependent receptor, plug domain"/>
    <property type="match status" value="1"/>
</dbReference>
<keyword evidence="1" id="KW-0798">TonB box</keyword>
<evidence type="ECO:0000256" key="2">
    <source>
        <dbReference type="SAM" id="SignalP"/>
    </source>
</evidence>
<dbReference type="OrthoDB" id="9768177at2"/>
<organism evidence="5 6">
    <name type="scientific">Niastella caeni</name>
    <dbReference type="NCBI Taxonomy" id="2569763"/>
    <lineage>
        <taxon>Bacteria</taxon>
        <taxon>Pseudomonadati</taxon>
        <taxon>Bacteroidota</taxon>
        <taxon>Chitinophagia</taxon>
        <taxon>Chitinophagales</taxon>
        <taxon>Chitinophagaceae</taxon>
        <taxon>Niastella</taxon>
    </lineage>
</organism>
<dbReference type="GO" id="GO:0009279">
    <property type="term" value="C:cell outer membrane"/>
    <property type="evidence" value="ECO:0007669"/>
    <property type="project" value="UniProtKB-SubCell"/>
</dbReference>
<feature type="chain" id="PRO_5020348291" evidence="2">
    <location>
        <begin position="24"/>
        <end position="953"/>
    </location>
</feature>
<keyword evidence="6" id="KW-1185">Reference proteome</keyword>
<comment type="similarity">
    <text evidence="1">Belongs to the TonB-dependent receptor family.</text>
</comment>
<dbReference type="SUPFAM" id="SSF56935">
    <property type="entry name" value="Porins"/>
    <property type="match status" value="1"/>
</dbReference>
<evidence type="ECO:0000313" key="5">
    <source>
        <dbReference type="EMBL" id="THU34926.1"/>
    </source>
</evidence>
<gene>
    <name evidence="5" type="ORF">FAM09_23325</name>
</gene>
<name>A0A4V4H023_9BACT</name>
<dbReference type="NCBIfam" id="TIGR04056">
    <property type="entry name" value="OMP_RagA_SusC"/>
    <property type="match status" value="1"/>
</dbReference>
<feature type="domain" description="TonB-dependent receptor-like beta-barrel" evidence="3">
    <location>
        <begin position="371"/>
        <end position="919"/>
    </location>
</feature>
<reference evidence="5 6" key="1">
    <citation type="submission" date="2019-04" db="EMBL/GenBank/DDBJ databases">
        <title>Niastella caeni sp. nov., isolated from activated sludge.</title>
        <authorList>
            <person name="Sheng M."/>
        </authorList>
    </citation>
    <scope>NUCLEOTIDE SEQUENCE [LARGE SCALE GENOMIC DNA]</scope>
    <source>
        <strain evidence="5 6">HX-2-15</strain>
    </source>
</reference>
<proteinExistence type="inferred from homology"/>
<evidence type="ECO:0000259" key="3">
    <source>
        <dbReference type="Pfam" id="PF00593"/>
    </source>
</evidence>
<comment type="caution">
    <text evidence="5">The sequence shown here is derived from an EMBL/GenBank/DDBJ whole genome shotgun (WGS) entry which is preliminary data.</text>
</comment>
<dbReference type="RefSeq" id="WP_136579569.1">
    <property type="nucleotide sequence ID" value="NZ_STFF01000007.1"/>
</dbReference>
<dbReference type="InterPro" id="IPR000531">
    <property type="entry name" value="Beta-barrel_TonB"/>
</dbReference>